<dbReference type="AlphaFoldDB" id="A0A139ATH6"/>
<gene>
    <name evidence="2" type="ORF">M427DRAFT_399662</name>
</gene>
<evidence type="ECO:0000256" key="1">
    <source>
        <dbReference type="SAM" id="MobiDB-lite"/>
    </source>
</evidence>
<sequence length="117" mass="12542">MRLLTVENDYTPTSPDETGVTRGETFKLRSIFSGGWGYGINVDYEEIGMVPLDCLRIASSQPFFTGRHIHRLQPRQAPSSSFGALPVVSDSGELGANSGAGWTLLDVRGAPPSTSAL</sequence>
<dbReference type="SUPFAM" id="SSF50044">
    <property type="entry name" value="SH3-domain"/>
    <property type="match status" value="1"/>
</dbReference>
<keyword evidence="3" id="KW-1185">Reference proteome</keyword>
<evidence type="ECO:0000313" key="2">
    <source>
        <dbReference type="EMBL" id="KXS19994.1"/>
    </source>
</evidence>
<proteinExistence type="predicted"/>
<protein>
    <recommendedName>
        <fullName evidence="4">SH3 domain-containing protein</fullName>
    </recommendedName>
</protein>
<accession>A0A139ATH6</accession>
<dbReference type="InterPro" id="IPR036028">
    <property type="entry name" value="SH3-like_dom_sf"/>
</dbReference>
<dbReference type="EMBL" id="KQ965736">
    <property type="protein sequence ID" value="KXS19994.1"/>
    <property type="molecule type" value="Genomic_DNA"/>
</dbReference>
<evidence type="ECO:0000313" key="3">
    <source>
        <dbReference type="Proteomes" id="UP000070544"/>
    </source>
</evidence>
<dbReference type="OrthoDB" id="5340910at2759"/>
<evidence type="ECO:0008006" key="4">
    <source>
        <dbReference type="Google" id="ProtNLM"/>
    </source>
</evidence>
<name>A0A139ATH6_GONPJ</name>
<feature type="region of interest" description="Disordered" evidence="1">
    <location>
        <begin position="1"/>
        <end position="21"/>
    </location>
</feature>
<organism evidence="2 3">
    <name type="scientific">Gonapodya prolifera (strain JEL478)</name>
    <name type="common">Monoblepharis prolifera</name>
    <dbReference type="NCBI Taxonomy" id="1344416"/>
    <lineage>
        <taxon>Eukaryota</taxon>
        <taxon>Fungi</taxon>
        <taxon>Fungi incertae sedis</taxon>
        <taxon>Chytridiomycota</taxon>
        <taxon>Chytridiomycota incertae sedis</taxon>
        <taxon>Monoblepharidomycetes</taxon>
        <taxon>Monoblepharidales</taxon>
        <taxon>Gonapodyaceae</taxon>
        <taxon>Gonapodya</taxon>
    </lineage>
</organism>
<dbReference type="Proteomes" id="UP000070544">
    <property type="component" value="Unassembled WGS sequence"/>
</dbReference>
<reference evidence="2 3" key="1">
    <citation type="journal article" date="2015" name="Genome Biol. Evol.">
        <title>Phylogenomic analyses indicate that early fungi evolved digesting cell walls of algal ancestors of land plants.</title>
        <authorList>
            <person name="Chang Y."/>
            <person name="Wang S."/>
            <person name="Sekimoto S."/>
            <person name="Aerts A.L."/>
            <person name="Choi C."/>
            <person name="Clum A."/>
            <person name="LaButti K.M."/>
            <person name="Lindquist E.A."/>
            <person name="Yee Ngan C."/>
            <person name="Ohm R.A."/>
            <person name="Salamov A.A."/>
            <person name="Grigoriev I.V."/>
            <person name="Spatafora J.W."/>
            <person name="Berbee M.L."/>
        </authorList>
    </citation>
    <scope>NUCLEOTIDE SEQUENCE [LARGE SCALE GENOMIC DNA]</scope>
    <source>
        <strain evidence="2 3">JEL478</strain>
    </source>
</reference>